<dbReference type="NCBIfam" id="TIGR00229">
    <property type="entry name" value="sensory_box"/>
    <property type="match status" value="1"/>
</dbReference>
<gene>
    <name evidence="11" type="ORF">SE37_06895</name>
</gene>
<dbReference type="InterPro" id="IPR003018">
    <property type="entry name" value="GAF"/>
</dbReference>
<dbReference type="PROSITE" id="PS50110">
    <property type="entry name" value="RESPONSE_REGULATORY"/>
    <property type="match status" value="2"/>
</dbReference>
<dbReference type="RefSeq" id="WP_039644887.1">
    <property type="nucleotide sequence ID" value="NZ_JXBL01000001.1"/>
</dbReference>
<dbReference type="Pfam" id="PF00072">
    <property type="entry name" value="Response_reg"/>
    <property type="match status" value="2"/>
</dbReference>
<dbReference type="Gene3D" id="3.30.450.40">
    <property type="match status" value="1"/>
</dbReference>
<feature type="domain" description="PAS" evidence="9">
    <location>
        <begin position="136"/>
        <end position="182"/>
    </location>
</feature>
<dbReference type="CDD" id="cd00082">
    <property type="entry name" value="HisKA"/>
    <property type="match status" value="1"/>
</dbReference>
<dbReference type="InterPro" id="IPR004358">
    <property type="entry name" value="Sig_transdc_His_kin-like_C"/>
</dbReference>
<dbReference type="SMART" id="SM00065">
    <property type="entry name" value="GAF"/>
    <property type="match status" value="1"/>
</dbReference>
<feature type="domain" description="PAC" evidence="10">
    <location>
        <begin position="207"/>
        <end position="261"/>
    </location>
</feature>
<feature type="modified residue" description="4-aspartylphosphate" evidence="6">
    <location>
        <position position="57"/>
    </location>
</feature>
<sequence>MELPPLRVVIVDDSSLDAELILRELNRGFATDFVRVDTPGGMSAVLEAEPWDLIVSDYFMPQFSGLDAIALLKKLNKDIPIIIVSGKLGEDAAVETMRAGASDYILKDNLARLVPAIRREMNELSVRRQKKRAEEELRKLYHAVEQSPVSIVITDREGTIEYVNPKFSKLTGYESHEAIGQNPRILKSGETPAEEYQRLWEAITAGHEWHGEFLNKKKNSQLFWERASISAIKDETGTITHFVGVKEDITEQRRIKEAERRSWKLSEAMASASLCFLETENISKMAQILVDRCVEITNASFGFLYELVFGGDARILAVSSRTAMAAGGLCAQVKGHIEREGFFLVAPGDGLMFEPVRAGATVLTNNPATLDHLICRDSGNFGRINSFLGTPLKVGSRVVGMIGLTDRPDGFTEMERREIEAFAQTAALALHSARAEIEHKKAMDQLRQAQKMEAIGQLAGGIAHDFNNLLTVINGYSTLLIHEMPNDSPFRGEVEHILQAGERAADLTHQLLAFSRRQILEPKHIDINHLVKNVEKMLKRLIRENILLTARLAEQLGTVKADPGQVEQIIMNLVVNARDAMEEGGILTIETANEELDGTFAMNNPGAVPGCYVMLAVTDTGVGMSEEVRRKVFEPFFTTKAQGKGTGLGLATVYGIVKQSDGYIQVLSQPGKGSSFRVFLPRVQGKNEGDDLLDDAPETLGSETVLVVEDEEGVLNLVVHTLSARGYRVFSTASPAEAMEIFSRDRERICLLVTDVIMPGMSGPLLADNLREQREDLKILFMSGYTDDTAIPSEASDEHTSFIMKPFTPDALAGKVRELLGTVS</sequence>
<dbReference type="PANTHER" id="PTHR43065:SF42">
    <property type="entry name" value="TWO-COMPONENT SENSOR PPRA"/>
    <property type="match status" value="1"/>
</dbReference>
<dbReference type="InterPro" id="IPR003661">
    <property type="entry name" value="HisK_dim/P_dom"/>
</dbReference>
<evidence type="ECO:0000256" key="6">
    <source>
        <dbReference type="PROSITE-ProRule" id="PRU00169"/>
    </source>
</evidence>
<dbReference type="Gene3D" id="1.10.287.130">
    <property type="match status" value="1"/>
</dbReference>
<dbReference type="InterPro" id="IPR000014">
    <property type="entry name" value="PAS"/>
</dbReference>
<dbReference type="SMART" id="SM00086">
    <property type="entry name" value="PAC"/>
    <property type="match status" value="1"/>
</dbReference>
<feature type="modified residue" description="4-aspartylphosphate" evidence="6">
    <location>
        <position position="755"/>
    </location>
</feature>
<evidence type="ECO:0000259" key="10">
    <source>
        <dbReference type="PROSITE" id="PS50113"/>
    </source>
</evidence>
<organism evidence="11 12">
    <name type="scientific">Geobacter soli</name>
    <dbReference type="NCBI Taxonomy" id="1510391"/>
    <lineage>
        <taxon>Bacteria</taxon>
        <taxon>Pseudomonadati</taxon>
        <taxon>Thermodesulfobacteriota</taxon>
        <taxon>Desulfuromonadia</taxon>
        <taxon>Geobacterales</taxon>
        <taxon>Geobacteraceae</taxon>
        <taxon>Geobacter</taxon>
    </lineage>
</organism>
<proteinExistence type="predicted"/>
<dbReference type="SUPFAM" id="SSF55785">
    <property type="entry name" value="PYP-like sensor domain (PAS domain)"/>
    <property type="match status" value="1"/>
</dbReference>
<dbReference type="SMART" id="SM00388">
    <property type="entry name" value="HisKA"/>
    <property type="match status" value="1"/>
</dbReference>
<evidence type="ECO:0000259" key="8">
    <source>
        <dbReference type="PROSITE" id="PS50110"/>
    </source>
</evidence>
<keyword evidence="5 11" id="KW-0418">Kinase</keyword>
<dbReference type="AlphaFoldDB" id="A0A0C1QP42"/>
<dbReference type="Pfam" id="PF00512">
    <property type="entry name" value="HisKA"/>
    <property type="match status" value="1"/>
</dbReference>
<dbReference type="Gene3D" id="3.30.565.10">
    <property type="entry name" value="Histidine kinase-like ATPase, C-terminal domain"/>
    <property type="match status" value="1"/>
</dbReference>
<keyword evidence="12" id="KW-1185">Reference proteome</keyword>
<dbReference type="PANTHER" id="PTHR43065">
    <property type="entry name" value="SENSOR HISTIDINE KINASE"/>
    <property type="match status" value="1"/>
</dbReference>
<dbReference type="SMART" id="SM00091">
    <property type="entry name" value="PAS"/>
    <property type="match status" value="1"/>
</dbReference>
<dbReference type="SUPFAM" id="SSF52172">
    <property type="entry name" value="CheY-like"/>
    <property type="match status" value="2"/>
</dbReference>
<dbReference type="InterPro" id="IPR000700">
    <property type="entry name" value="PAS-assoc_C"/>
</dbReference>
<protein>
    <recommendedName>
        <fullName evidence="2">histidine kinase</fullName>
        <ecNumber evidence="2">2.7.13.3</ecNumber>
    </recommendedName>
</protein>
<dbReference type="InterPro" id="IPR001789">
    <property type="entry name" value="Sig_transdc_resp-reg_receiver"/>
</dbReference>
<feature type="domain" description="Histidine kinase" evidence="7">
    <location>
        <begin position="461"/>
        <end position="684"/>
    </location>
</feature>
<dbReference type="Pfam" id="PF13185">
    <property type="entry name" value="GAF_2"/>
    <property type="match status" value="1"/>
</dbReference>
<dbReference type="PROSITE" id="PS50112">
    <property type="entry name" value="PAS"/>
    <property type="match status" value="1"/>
</dbReference>
<dbReference type="Gene3D" id="3.40.50.2300">
    <property type="match status" value="2"/>
</dbReference>
<dbReference type="Pfam" id="PF02518">
    <property type="entry name" value="HATPase_c"/>
    <property type="match status" value="1"/>
</dbReference>
<evidence type="ECO:0000259" key="7">
    <source>
        <dbReference type="PROSITE" id="PS50109"/>
    </source>
</evidence>
<dbReference type="Pfam" id="PF13426">
    <property type="entry name" value="PAS_9"/>
    <property type="match status" value="1"/>
</dbReference>
<keyword evidence="3 6" id="KW-0597">Phosphoprotein</keyword>
<dbReference type="InterPro" id="IPR035965">
    <property type="entry name" value="PAS-like_dom_sf"/>
</dbReference>
<evidence type="ECO:0000256" key="1">
    <source>
        <dbReference type="ARBA" id="ARBA00000085"/>
    </source>
</evidence>
<dbReference type="InterPro" id="IPR036097">
    <property type="entry name" value="HisK_dim/P_sf"/>
</dbReference>
<evidence type="ECO:0000259" key="9">
    <source>
        <dbReference type="PROSITE" id="PS50112"/>
    </source>
</evidence>
<dbReference type="InterPro" id="IPR001610">
    <property type="entry name" value="PAC"/>
</dbReference>
<dbReference type="EC" id="2.7.13.3" evidence="2"/>
<dbReference type="SMART" id="SM00387">
    <property type="entry name" value="HATPase_c"/>
    <property type="match status" value="1"/>
</dbReference>
<dbReference type="SUPFAM" id="SSF47384">
    <property type="entry name" value="Homodimeric domain of signal transducing histidine kinase"/>
    <property type="match status" value="1"/>
</dbReference>
<evidence type="ECO:0000256" key="3">
    <source>
        <dbReference type="ARBA" id="ARBA00022553"/>
    </source>
</evidence>
<name>A0A0C1QP42_9BACT</name>
<dbReference type="PROSITE" id="PS50109">
    <property type="entry name" value="HIS_KIN"/>
    <property type="match status" value="1"/>
</dbReference>
<accession>A0A0C1QP42</accession>
<keyword evidence="4" id="KW-0808">Transferase</keyword>
<dbReference type="InterPro" id="IPR003594">
    <property type="entry name" value="HATPase_dom"/>
</dbReference>
<dbReference type="Gene3D" id="3.30.450.20">
    <property type="entry name" value="PAS domain"/>
    <property type="match status" value="1"/>
</dbReference>
<evidence type="ECO:0000313" key="11">
    <source>
        <dbReference type="EMBL" id="KIE42372.1"/>
    </source>
</evidence>
<dbReference type="InterPro" id="IPR029016">
    <property type="entry name" value="GAF-like_dom_sf"/>
</dbReference>
<dbReference type="GO" id="GO:0000155">
    <property type="term" value="F:phosphorelay sensor kinase activity"/>
    <property type="evidence" value="ECO:0007669"/>
    <property type="project" value="InterPro"/>
</dbReference>
<evidence type="ECO:0000256" key="4">
    <source>
        <dbReference type="ARBA" id="ARBA00022679"/>
    </source>
</evidence>
<reference evidence="11 12" key="1">
    <citation type="submission" date="2015-01" db="EMBL/GenBank/DDBJ databases">
        <title>Genome sequence of the anaerobic bacterium Geobacter soli GSS01, a dissimilatory Fe(III) reducer from soil.</title>
        <authorList>
            <person name="Yang G."/>
            <person name="Zhou S."/>
        </authorList>
    </citation>
    <scope>NUCLEOTIDE SEQUENCE [LARGE SCALE GENOMIC DNA]</scope>
    <source>
        <strain evidence="11 12">GSS01</strain>
    </source>
</reference>
<evidence type="ECO:0000256" key="2">
    <source>
        <dbReference type="ARBA" id="ARBA00012438"/>
    </source>
</evidence>
<dbReference type="InterPro" id="IPR005467">
    <property type="entry name" value="His_kinase_dom"/>
</dbReference>
<dbReference type="EMBL" id="JXBL01000001">
    <property type="protein sequence ID" value="KIE42372.1"/>
    <property type="molecule type" value="Genomic_DNA"/>
</dbReference>
<dbReference type="PROSITE" id="PS50113">
    <property type="entry name" value="PAC"/>
    <property type="match status" value="1"/>
</dbReference>
<dbReference type="PRINTS" id="PR00344">
    <property type="entry name" value="BCTRLSENSOR"/>
</dbReference>
<feature type="domain" description="Response regulatory" evidence="8">
    <location>
        <begin position="7"/>
        <end position="122"/>
    </location>
</feature>
<dbReference type="CDD" id="cd00130">
    <property type="entry name" value="PAS"/>
    <property type="match status" value="1"/>
</dbReference>
<evidence type="ECO:0000313" key="12">
    <source>
        <dbReference type="Proteomes" id="UP000031433"/>
    </source>
</evidence>
<feature type="domain" description="Response regulatory" evidence="8">
    <location>
        <begin position="704"/>
        <end position="820"/>
    </location>
</feature>
<dbReference type="InterPro" id="IPR036890">
    <property type="entry name" value="HATPase_C_sf"/>
</dbReference>
<comment type="caution">
    <text evidence="11">The sequence shown here is derived from an EMBL/GenBank/DDBJ whole genome shotgun (WGS) entry which is preliminary data.</text>
</comment>
<dbReference type="InterPro" id="IPR011006">
    <property type="entry name" value="CheY-like_superfamily"/>
</dbReference>
<dbReference type="SUPFAM" id="SSF55874">
    <property type="entry name" value="ATPase domain of HSP90 chaperone/DNA topoisomerase II/histidine kinase"/>
    <property type="match status" value="1"/>
</dbReference>
<dbReference type="SUPFAM" id="SSF55781">
    <property type="entry name" value="GAF domain-like"/>
    <property type="match status" value="1"/>
</dbReference>
<comment type="catalytic activity">
    <reaction evidence="1">
        <text>ATP + protein L-histidine = ADP + protein N-phospho-L-histidine.</text>
        <dbReference type="EC" id="2.7.13.3"/>
    </reaction>
</comment>
<dbReference type="CDD" id="cd00156">
    <property type="entry name" value="REC"/>
    <property type="match status" value="1"/>
</dbReference>
<dbReference type="SMART" id="SM00448">
    <property type="entry name" value="REC"/>
    <property type="match status" value="2"/>
</dbReference>
<dbReference type="Proteomes" id="UP000031433">
    <property type="component" value="Unassembled WGS sequence"/>
</dbReference>
<evidence type="ECO:0000256" key="5">
    <source>
        <dbReference type="ARBA" id="ARBA00022777"/>
    </source>
</evidence>